<evidence type="ECO:0000313" key="2">
    <source>
        <dbReference type="EMBL" id="MBB5698517.1"/>
    </source>
</evidence>
<evidence type="ECO:0000313" key="3">
    <source>
        <dbReference type="Proteomes" id="UP000557739"/>
    </source>
</evidence>
<name>A0A7W9EHV3_9SPHN</name>
<comment type="caution">
    <text evidence="2">The sequence shown here is derived from an EMBL/GenBank/DDBJ whole genome shotgun (WGS) entry which is preliminary data.</text>
</comment>
<dbReference type="RefSeq" id="WP_184027273.1">
    <property type="nucleotide sequence ID" value="NZ_JACIJJ010000002.1"/>
</dbReference>
<dbReference type="AlphaFoldDB" id="A0A7W9EHV3"/>
<gene>
    <name evidence="2" type="ORF">FHR19_001862</name>
</gene>
<proteinExistence type="predicted"/>
<dbReference type="InterPro" id="IPR011856">
    <property type="entry name" value="tRNA_endonuc-like_dom_sf"/>
</dbReference>
<sequence>MPLYRITGQTLERVAETTFAAESIRERGDIQRLLRADITVLSPDLMVVAEEFGDWADSQRRIDLLCVDKDANLVVVELKRTEDGGHMELQAIRYAAMVSSMTFERLVAAHARYIGGIEAVPRAEAALLDFLDWETPSDGALSDTVRIVLLSADFSTELTTAVMWLNKRGLDVSCFRLKPHRLGADVLIDIQQIIPLPEAAEYEVKVRAQRQEAERAVSARGAIFERFWSQLIDRSRSRTGVVANRSTSRDHWLTGSIGKAGFQPTFTMKQHDSRVEMYIDLGKGGEQRTKASFQALYDQKEAIEREYGAKLEWQPLPEKRGCRIYGFVDGGWKTPEDEWPDLQSRLIDAMVQLERAFRTPVGLLTV</sequence>
<dbReference type="Gene3D" id="3.40.1350.10">
    <property type="match status" value="1"/>
</dbReference>
<feature type="domain" description="DUF4268" evidence="1">
    <location>
        <begin position="226"/>
        <end position="359"/>
    </location>
</feature>
<dbReference type="Proteomes" id="UP000557739">
    <property type="component" value="Unassembled WGS sequence"/>
</dbReference>
<dbReference type="EMBL" id="JACIJJ010000002">
    <property type="protein sequence ID" value="MBB5698517.1"/>
    <property type="molecule type" value="Genomic_DNA"/>
</dbReference>
<protein>
    <recommendedName>
        <fullName evidence="1">DUF4268 domain-containing protein</fullName>
    </recommendedName>
</protein>
<evidence type="ECO:0000259" key="1">
    <source>
        <dbReference type="Pfam" id="PF14088"/>
    </source>
</evidence>
<reference evidence="2 3" key="1">
    <citation type="submission" date="2020-08" db="EMBL/GenBank/DDBJ databases">
        <title>Genomic Encyclopedia of Type Strains, Phase IV (KMG-IV): sequencing the most valuable type-strain genomes for metagenomic binning, comparative biology and taxonomic classification.</title>
        <authorList>
            <person name="Goeker M."/>
        </authorList>
    </citation>
    <scope>NUCLEOTIDE SEQUENCE [LARGE SCALE GENOMIC DNA]</scope>
    <source>
        <strain evidence="2 3">DSM 27244</strain>
    </source>
</reference>
<organism evidence="2 3">
    <name type="scientific">Sphingomonas yantingensis</name>
    <dbReference type="NCBI Taxonomy" id="1241761"/>
    <lineage>
        <taxon>Bacteria</taxon>
        <taxon>Pseudomonadati</taxon>
        <taxon>Pseudomonadota</taxon>
        <taxon>Alphaproteobacteria</taxon>
        <taxon>Sphingomonadales</taxon>
        <taxon>Sphingomonadaceae</taxon>
        <taxon>Sphingomonas</taxon>
    </lineage>
</organism>
<dbReference type="InterPro" id="IPR025364">
    <property type="entry name" value="DUF4268"/>
</dbReference>
<dbReference type="Pfam" id="PF14088">
    <property type="entry name" value="DUF4268"/>
    <property type="match status" value="1"/>
</dbReference>
<accession>A0A7W9EHV3</accession>
<keyword evidence="3" id="KW-1185">Reference proteome</keyword>
<dbReference type="GO" id="GO:0003676">
    <property type="term" value="F:nucleic acid binding"/>
    <property type="evidence" value="ECO:0007669"/>
    <property type="project" value="InterPro"/>
</dbReference>